<dbReference type="GO" id="GO:0005524">
    <property type="term" value="F:ATP binding"/>
    <property type="evidence" value="ECO:0007669"/>
    <property type="project" value="UniProtKB-KW"/>
</dbReference>
<dbReference type="GO" id="GO:0070681">
    <property type="term" value="P:glutaminyl-tRNAGln biosynthesis via transamidation"/>
    <property type="evidence" value="ECO:0007669"/>
    <property type="project" value="TreeGrafter"/>
</dbReference>
<keyword evidence="1" id="KW-0067">ATP-binding</keyword>
<protein>
    <recommendedName>
        <fullName evidence="1">Aspartyl/glutamyl-tRNA(Asn/Gln) amidotransferase subunit C</fullName>
        <shortName evidence="1">Asp/Glu-ADT subunit C</shortName>
        <ecNumber evidence="1">6.3.5.-</ecNumber>
    </recommendedName>
</protein>
<evidence type="ECO:0000313" key="2">
    <source>
        <dbReference type="EMBL" id="KKR94003.1"/>
    </source>
</evidence>
<accession>A0A0G0UZF3</accession>
<dbReference type="GO" id="GO:0006450">
    <property type="term" value="P:regulation of translational fidelity"/>
    <property type="evidence" value="ECO:0007669"/>
    <property type="project" value="InterPro"/>
</dbReference>
<dbReference type="Pfam" id="PF02686">
    <property type="entry name" value="GatC"/>
    <property type="match status" value="1"/>
</dbReference>
<dbReference type="GO" id="GO:0050567">
    <property type="term" value="F:glutaminyl-tRNA synthase (glutamine-hydrolyzing) activity"/>
    <property type="evidence" value="ECO:0007669"/>
    <property type="project" value="UniProtKB-UniRule"/>
</dbReference>
<keyword evidence="1" id="KW-0547">Nucleotide-binding</keyword>
<keyword evidence="2" id="KW-0808">Transferase</keyword>
<sequence>MKNIQIMKTTKTSLTPEEVKRIARLARLPLSQEEIERFTPQLSEVLNYFNKLNEVDTSSVKPTYQSISDENRFQEQKLEADTLSTEEVLKNAKEKKDGYVLTEQVIK</sequence>
<dbReference type="PANTHER" id="PTHR15004:SF0">
    <property type="entry name" value="GLUTAMYL-TRNA(GLN) AMIDOTRANSFERASE SUBUNIT C, MITOCHONDRIAL"/>
    <property type="match status" value="1"/>
</dbReference>
<comment type="subunit">
    <text evidence="1">Heterotrimer of A, B and C subunits.</text>
</comment>
<dbReference type="Proteomes" id="UP000034961">
    <property type="component" value="Unassembled WGS sequence"/>
</dbReference>
<dbReference type="InterPro" id="IPR003837">
    <property type="entry name" value="GatC"/>
</dbReference>
<proteinExistence type="inferred from homology"/>
<keyword evidence="1" id="KW-0436">Ligase</keyword>
<comment type="catalytic activity">
    <reaction evidence="1">
        <text>L-glutamyl-tRNA(Gln) + L-glutamine + ATP + H2O = L-glutaminyl-tRNA(Gln) + L-glutamate + ADP + phosphate + H(+)</text>
        <dbReference type="Rhea" id="RHEA:17521"/>
        <dbReference type="Rhea" id="RHEA-COMP:9681"/>
        <dbReference type="Rhea" id="RHEA-COMP:9684"/>
        <dbReference type="ChEBI" id="CHEBI:15377"/>
        <dbReference type="ChEBI" id="CHEBI:15378"/>
        <dbReference type="ChEBI" id="CHEBI:29985"/>
        <dbReference type="ChEBI" id="CHEBI:30616"/>
        <dbReference type="ChEBI" id="CHEBI:43474"/>
        <dbReference type="ChEBI" id="CHEBI:58359"/>
        <dbReference type="ChEBI" id="CHEBI:78520"/>
        <dbReference type="ChEBI" id="CHEBI:78521"/>
        <dbReference type="ChEBI" id="CHEBI:456216"/>
    </reaction>
</comment>
<dbReference type="Gene3D" id="1.10.20.60">
    <property type="entry name" value="Glu-tRNAGln amidotransferase C subunit, N-terminal domain"/>
    <property type="match status" value="1"/>
</dbReference>
<dbReference type="GO" id="GO:0050566">
    <property type="term" value="F:asparaginyl-tRNA synthase (glutamine-hydrolyzing) activity"/>
    <property type="evidence" value="ECO:0007669"/>
    <property type="project" value="RHEA"/>
</dbReference>
<dbReference type="NCBIfam" id="TIGR00135">
    <property type="entry name" value="gatC"/>
    <property type="match status" value="1"/>
</dbReference>
<dbReference type="GO" id="GO:0016740">
    <property type="term" value="F:transferase activity"/>
    <property type="evidence" value="ECO:0007669"/>
    <property type="project" value="UniProtKB-KW"/>
</dbReference>
<dbReference type="SUPFAM" id="SSF141000">
    <property type="entry name" value="Glu-tRNAGln amidotransferase C subunit"/>
    <property type="match status" value="1"/>
</dbReference>
<comment type="similarity">
    <text evidence="1">Belongs to the GatC family.</text>
</comment>
<dbReference type="AlphaFoldDB" id="A0A0G0UZF3"/>
<dbReference type="EMBL" id="LCAN01000015">
    <property type="protein sequence ID" value="KKR94003.1"/>
    <property type="molecule type" value="Genomic_DNA"/>
</dbReference>
<evidence type="ECO:0000256" key="1">
    <source>
        <dbReference type="HAMAP-Rule" id="MF_00122"/>
    </source>
</evidence>
<keyword evidence="1" id="KW-0648">Protein biosynthesis</keyword>
<dbReference type="EC" id="6.3.5.-" evidence="1"/>
<dbReference type="PANTHER" id="PTHR15004">
    <property type="entry name" value="GLUTAMYL-TRNA(GLN) AMIDOTRANSFERASE SUBUNIT C, MITOCHONDRIAL"/>
    <property type="match status" value="1"/>
</dbReference>
<evidence type="ECO:0000313" key="3">
    <source>
        <dbReference type="Proteomes" id="UP000034961"/>
    </source>
</evidence>
<comment type="caution">
    <text evidence="2">The sequence shown here is derived from an EMBL/GenBank/DDBJ whole genome shotgun (WGS) entry which is preliminary data.</text>
</comment>
<gene>
    <name evidence="1" type="primary">gatC</name>
    <name evidence="2" type="ORF">UU41_C0015G0017</name>
</gene>
<comment type="catalytic activity">
    <reaction evidence="1">
        <text>L-aspartyl-tRNA(Asn) + L-glutamine + ATP + H2O = L-asparaginyl-tRNA(Asn) + L-glutamate + ADP + phosphate + 2 H(+)</text>
        <dbReference type="Rhea" id="RHEA:14513"/>
        <dbReference type="Rhea" id="RHEA-COMP:9674"/>
        <dbReference type="Rhea" id="RHEA-COMP:9677"/>
        <dbReference type="ChEBI" id="CHEBI:15377"/>
        <dbReference type="ChEBI" id="CHEBI:15378"/>
        <dbReference type="ChEBI" id="CHEBI:29985"/>
        <dbReference type="ChEBI" id="CHEBI:30616"/>
        <dbReference type="ChEBI" id="CHEBI:43474"/>
        <dbReference type="ChEBI" id="CHEBI:58359"/>
        <dbReference type="ChEBI" id="CHEBI:78515"/>
        <dbReference type="ChEBI" id="CHEBI:78516"/>
        <dbReference type="ChEBI" id="CHEBI:456216"/>
    </reaction>
</comment>
<dbReference type="HAMAP" id="MF_00122">
    <property type="entry name" value="GatC"/>
    <property type="match status" value="1"/>
</dbReference>
<dbReference type="GO" id="GO:0006412">
    <property type="term" value="P:translation"/>
    <property type="evidence" value="ECO:0007669"/>
    <property type="project" value="UniProtKB-UniRule"/>
</dbReference>
<organism evidence="2 3">
    <name type="scientific">Candidatus Roizmanbacteria bacterium GW2011_GWA1_41_13</name>
    <dbReference type="NCBI Taxonomy" id="1618474"/>
    <lineage>
        <taxon>Bacteria</taxon>
        <taxon>Candidatus Roizmaniibacteriota</taxon>
    </lineage>
</organism>
<dbReference type="PATRIC" id="fig|1618474.3.peg.578"/>
<name>A0A0G0UZF3_9BACT</name>
<dbReference type="InterPro" id="IPR036113">
    <property type="entry name" value="Asp/Glu-ADT_sf_sub_c"/>
</dbReference>
<comment type="function">
    <text evidence="1">Allows the formation of correctly charged Asn-tRNA(Asn) or Gln-tRNA(Gln) through the transamidation of misacylated Asp-tRNA(Asn) or Glu-tRNA(Gln) in organisms which lack either or both of asparaginyl-tRNA or glutaminyl-tRNA synthetases. The reaction takes place in the presence of glutamine and ATP through an activated phospho-Asp-tRNA(Asn) or phospho-Glu-tRNA(Gln).</text>
</comment>
<reference evidence="2 3" key="1">
    <citation type="journal article" date="2015" name="Nature">
        <title>rRNA introns, odd ribosomes, and small enigmatic genomes across a large radiation of phyla.</title>
        <authorList>
            <person name="Brown C.T."/>
            <person name="Hug L.A."/>
            <person name="Thomas B.C."/>
            <person name="Sharon I."/>
            <person name="Castelle C.J."/>
            <person name="Singh A."/>
            <person name="Wilkins M.J."/>
            <person name="Williams K.H."/>
            <person name="Banfield J.F."/>
        </authorList>
    </citation>
    <scope>NUCLEOTIDE SEQUENCE [LARGE SCALE GENOMIC DNA]</scope>
</reference>